<feature type="transmembrane region" description="Helical" evidence="1">
    <location>
        <begin position="39"/>
        <end position="61"/>
    </location>
</feature>
<feature type="transmembrane region" description="Helical" evidence="1">
    <location>
        <begin position="12"/>
        <end position="33"/>
    </location>
</feature>
<evidence type="ECO:0000313" key="3">
    <source>
        <dbReference type="Proteomes" id="UP000595691"/>
    </source>
</evidence>
<keyword evidence="3" id="KW-1185">Reference proteome</keyword>
<evidence type="ECO:0000313" key="2">
    <source>
        <dbReference type="EMBL" id="QQZ11125.1"/>
    </source>
</evidence>
<gene>
    <name evidence="2" type="ORF">I5776_09655</name>
</gene>
<reference evidence="2 3" key="1">
    <citation type="submission" date="2020-11" db="EMBL/GenBank/DDBJ databases">
        <title>Taxonomic evaluation of the Bacillus sporothermodurans group of bacteria based on whole genome sequences.</title>
        <authorList>
            <person name="Fiedler G."/>
            <person name="Herbstmann A.-D."/>
            <person name="Doll E."/>
            <person name="Wenning M."/>
            <person name="Brinks E."/>
            <person name="Kabisch J."/>
            <person name="Breitenwieser F."/>
            <person name="Lappann M."/>
            <person name="Boehnlein C."/>
            <person name="Franz C."/>
        </authorList>
    </citation>
    <scope>NUCLEOTIDE SEQUENCE [LARGE SCALE GENOMIC DNA]</scope>
    <source>
        <strain evidence="2 3">JCM 19841</strain>
    </source>
</reference>
<sequence length="250" mass="29808">MNIKEYYSFLKNMYFIQVIIIGISATISIFIMIHFEITIIHKLIFCLIGLLLVCFYSRYYYFSYRESKAVYLLNSKEKVFEHNQFLLLQETNPRFQLKFFKSNGICEWEISEVKMSSVIKFPYQTHLFELRKRDGSMLALYKIPRFQKSVLEIIAAGKKMKLILVSREKGKEIFSLNQHQFLIDKNSSKIQLLKDKSFLMKSEIGIMPLNWQKQFAPNTPIIEVNEKIEMQDFYIAVCLLIYCQQKYKKL</sequence>
<accession>A0ABX7E795</accession>
<keyword evidence="1" id="KW-1133">Transmembrane helix</keyword>
<keyword evidence="1" id="KW-0472">Membrane</keyword>
<dbReference type="RefSeq" id="WP_202780397.1">
    <property type="nucleotide sequence ID" value="NZ_CP065425.1"/>
</dbReference>
<keyword evidence="1" id="KW-0812">Transmembrane</keyword>
<name>A0ABX7E795_9BACI</name>
<dbReference type="EMBL" id="CP065425">
    <property type="protein sequence ID" value="QQZ11125.1"/>
    <property type="molecule type" value="Genomic_DNA"/>
</dbReference>
<organism evidence="2 3">
    <name type="scientific">Heyndrickxia vini</name>
    <dbReference type="NCBI Taxonomy" id="1476025"/>
    <lineage>
        <taxon>Bacteria</taxon>
        <taxon>Bacillati</taxon>
        <taxon>Bacillota</taxon>
        <taxon>Bacilli</taxon>
        <taxon>Bacillales</taxon>
        <taxon>Bacillaceae</taxon>
        <taxon>Heyndrickxia</taxon>
    </lineage>
</organism>
<dbReference type="Proteomes" id="UP000595691">
    <property type="component" value="Chromosome"/>
</dbReference>
<proteinExistence type="predicted"/>
<evidence type="ECO:0000256" key="1">
    <source>
        <dbReference type="SAM" id="Phobius"/>
    </source>
</evidence>
<protein>
    <submittedName>
        <fullName evidence="2">Uncharacterized protein</fullName>
    </submittedName>
</protein>